<dbReference type="EMBL" id="DP000009">
    <property type="protein sequence ID" value="ABF94047.1"/>
    <property type="molecule type" value="Genomic_DNA"/>
</dbReference>
<organism evidence="2">
    <name type="scientific">Oryza sativa subsp. japonica</name>
    <name type="common">Rice</name>
    <dbReference type="NCBI Taxonomy" id="39947"/>
    <lineage>
        <taxon>Eukaryota</taxon>
        <taxon>Viridiplantae</taxon>
        <taxon>Streptophyta</taxon>
        <taxon>Embryophyta</taxon>
        <taxon>Tracheophyta</taxon>
        <taxon>Spermatophyta</taxon>
        <taxon>Magnoliopsida</taxon>
        <taxon>Liliopsida</taxon>
        <taxon>Poales</taxon>
        <taxon>Poaceae</taxon>
        <taxon>BOP clade</taxon>
        <taxon>Oryzoideae</taxon>
        <taxon>Oryzeae</taxon>
        <taxon>Oryzinae</taxon>
        <taxon>Oryza</taxon>
        <taxon>Oryza sativa</taxon>
    </lineage>
</organism>
<evidence type="ECO:0000256" key="1">
    <source>
        <dbReference type="SAM" id="MobiDB-lite"/>
    </source>
</evidence>
<accession>Q10RL1</accession>
<evidence type="ECO:0000313" key="2">
    <source>
        <dbReference type="EMBL" id="ABF94047.1"/>
    </source>
</evidence>
<sequence length="90" mass="10882">MRRSQRPKTVPIRYTDTFASGTIALEKELEKEFERAFEQSDIANVTKTLEEKWAEQVRKRKLRIPQRRKRGKQPQVKWNLPKWHKHKGLL</sequence>
<proteinExistence type="predicted"/>
<feature type="region of interest" description="Disordered" evidence="1">
    <location>
        <begin position="65"/>
        <end position="90"/>
    </location>
</feature>
<dbReference type="AlphaFoldDB" id="Q10RL1"/>
<protein>
    <submittedName>
        <fullName evidence="2">Uncharacterized protein</fullName>
    </submittedName>
</protein>
<name>Q10RL1_ORYSJ</name>
<reference evidence="2" key="1">
    <citation type="journal article" date="2005" name="Genome Res.">
        <title>Sequence, annotation, and analysis of synteny between rice chromosome 3 and diverged grass species.</title>
        <authorList>
            <consortium name="Rice Chromosome 3 Sequencing Consortium"/>
            <person name="Buell C.R."/>
            <person name="Yuan Q."/>
            <person name="Ouyang S."/>
            <person name="Liu J."/>
            <person name="Zhu W."/>
            <person name="Wang A."/>
            <person name="Maiti R."/>
            <person name="Haas B."/>
            <person name="Wortman J."/>
            <person name="Pertea M."/>
            <person name="Jones K.M."/>
            <person name="Kim M."/>
            <person name="Overton L."/>
            <person name="Tsitrin T."/>
            <person name="Fadrosh D."/>
            <person name="Bera J."/>
            <person name="Weaver B."/>
            <person name="Jin S."/>
            <person name="Johri S."/>
            <person name="Reardon M."/>
            <person name="Webb K."/>
            <person name="Hill J."/>
            <person name="Moffat K."/>
            <person name="Tallon L."/>
            <person name="Van Aken S."/>
            <person name="Lewis M."/>
            <person name="Utterback T."/>
            <person name="Feldblyum T."/>
            <person name="Zismann V."/>
            <person name="Iobst S."/>
            <person name="Hsiao J."/>
            <person name="de Vazeille A.R."/>
            <person name="Salzberg S.L."/>
            <person name="White O."/>
            <person name="Fraser C."/>
            <person name="Yu Y."/>
            <person name="Kim H."/>
            <person name="Rambo T."/>
            <person name="Currie J."/>
            <person name="Collura K."/>
            <person name="Kernodle-Thompson S."/>
            <person name="Wei F."/>
            <person name="Kudrna K."/>
            <person name="Ammiraju J.S."/>
            <person name="Luo M."/>
            <person name="Goicoechea J.L."/>
            <person name="Wing R.A."/>
            <person name="Henry D."/>
            <person name="Oates R."/>
            <person name="Palmer M."/>
            <person name="Pries G."/>
            <person name="Saski C."/>
            <person name="Simmons J."/>
            <person name="Soderlund C."/>
            <person name="Nelson W."/>
            <person name="de la Bastide M."/>
            <person name="Spiegel L."/>
            <person name="Nascimento L."/>
            <person name="Huang E."/>
            <person name="Preston R."/>
            <person name="Zutavern T."/>
            <person name="Palmer L."/>
            <person name="O'Shaughnessy A."/>
            <person name="Dike S."/>
            <person name="McCombie W.R."/>
            <person name="Minx P."/>
            <person name="Cordum H."/>
            <person name="Wilson R."/>
            <person name="Jin W."/>
            <person name="Lee H.R."/>
            <person name="Jiang J."/>
            <person name="Jackson S."/>
        </authorList>
    </citation>
    <scope>NUCLEOTIDE SEQUENCE [LARGE SCALE GENOMIC DNA]</scope>
</reference>
<gene>
    <name evidence="2" type="ordered locus">LOC_Os03g05970</name>
</gene>
<reference evidence="2" key="2">
    <citation type="submission" date="2006-06" db="EMBL/GenBank/DDBJ databases">
        <authorList>
            <person name="Buell R."/>
            <person name="Wing R.A."/>
            <person name="McCombie W.A."/>
            <person name="Ouyang S."/>
        </authorList>
    </citation>
    <scope>NUCLEOTIDE SEQUENCE</scope>
</reference>